<reference evidence="1 2" key="1">
    <citation type="journal article" date="2015" name="Parasitol. Res.">
        <title>Viruses in close associations with free-living amoebae.</title>
        <authorList>
            <person name="Scheid P."/>
        </authorList>
    </citation>
    <scope>NUCLEOTIDE SEQUENCE [LARGE SCALE GENOMIC DNA]</scope>
    <source>
        <strain evidence="1">KlaHel</strain>
    </source>
</reference>
<dbReference type="Proteomes" id="UP000202511">
    <property type="component" value="Segment"/>
</dbReference>
<evidence type="ECO:0000313" key="1">
    <source>
        <dbReference type="EMBL" id="AJF97851.1"/>
    </source>
</evidence>
<organism evidence="1 2">
    <name type="scientific">Pandoravirus inopinatum</name>
    <dbReference type="NCBI Taxonomy" id="1605721"/>
    <lineage>
        <taxon>Viruses</taxon>
        <taxon>Pandoravirus</taxon>
    </lineage>
</organism>
<proteinExistence type="predicted"/>
<evidence type="ECO:0000313" key="2">
    <source>
        <dbReference type="Proteomes" id="UP000202511"/>
    </source>
</evidence>
<name>A0A0B5JAB2_9VIRU</name>
<dbReference type="EMBL" id="KP136319">
    <property type="protein sequence ID" value="AJF97851.1"/>
    <property type="molecule type" value="Genomic_DNA"/>
</dbReference>
<accession>A0A0B5JAB2</accession>
<sequence>MPRRRSLPFLFPLFFTDPIKQKILFSHAFLLGPLLGAHTRVAAKCFGSWPRSAGDLGLSVRRGRFRMHTTRGVRINRNEKQSTAPTVGVCEPISVCAPWLWGEHEPGHAHARALGLRNRPHLVSFVF</sequence>
<protein>
    <submittedName>
        <fullName evidence="1">Uncharacterized protein</fullName>
    </submittedName>
</protein>
<dbReference type="GeneID" id="23462768"/>
<dbReference type="KEGG" id="vg:23462768"/>
<dbReference type="RefSeq" id="YP_009120086.1">
    <property type="nucleotide sequence ID" value="NC_026440.1"/>
</dbReference>